<evidence type="ECO:0000256" key="2">
    <source>
        <dbReference type="ARBA" id="ARBA00004613"/>
    </source>
</evidence>
<evidence type="ECO:0000313" key="11">
    <source>
        <dbReference type="Proteomes" id="UP000831607"/>
    </source>
</evidence>
<organism evidence="10 11">
    <name type="scientific">Orrella daihaiensis</name>
    <dbReference type="NCBI Taxonomy" id="2782176"/>
    <lineage>
        <taxon>Bacteria</taxon>
        <taxon>Pseudomonadati</taxon>
        <taxon>Pseudomonadota</taxon>
        <taxon>Betaproteobacteria</taxon>
        <taxon>Burkholderiales</taxon>
        <taxon>Alcaligenaceae</taxon>
        <taxon>Orrella</taxon>
    </lineage>
</organism>
<dbReference type="InterPro" id="IPR003995">
    <property type="entry name" value="RTX_toxin_determinant-A"/>
</dbReference>
<dbReference type="Gene3D" id="2.150.10.10">
    <property type="entry name" value="Serralysin-like metalloprotease, C-terminal"/>
    <property type="match status" value="3"/>
</dbReference>
<proteinExistence type="predicted"/>
<keyword evidence="6" id="KW-0843">Virulence</keyword>
<dbReference type="InterPro" id="IPR018511">
    <property type="entry name" value="Hemolysin-typ_Ca-bd_CS"/>
</dbReference>
<evidence type="ECO:0000256" key="3">
    <source>
        <dbReference type="ARBA" id="ARBA00022525"/>
    </source>
</evidence>
<evidence type="ECO:0000256" key="8">
    <source>
        <dbReference type="SAM" id="MobiDB-lite"/>
    </source>
</evidence>
<dbReference type="InterPro" id="IPR050557">
    <property type="entry name" value="RTX_toxin/Mannuronan_C5-epim"/>
</dbReference>
<dbReference type="InterPro" id="IPR011049">
    <property type="entry name" value="Serralysin-like_metalloprot_C"/>
</dbReference>
<dbReference type="Pfam" id="PF00353">
    <property type="entry name" value="HemolysinCabind"/>
    <property type="match status" value="6"/>
</dbReference>
<feature type="domain" description="Bacterial Ig-like" evidence="9">
    <location>
        <begin position="169"/>
        <end position="263"/>
    </location>
</feature>
<keyword evidence="11" id="KW-1185">Reference proteome</keyword>
<accession>A0ABY4AJC3</accession>
<dbReference type="PRINTS" id="PR01488">
    <property type="entry name" value="RTXTOXINA"/>
</dbReference>
<evidence type="ECO:0000259" key="9">
    <source>
        <dbReference type="Pfam" id="PF19077"/>
    </source>
</evidence>
<dbReference type="PRINTS" id="PR00313">
    <property type="entry name" value="CABNDNGRPT"/>
</dbReference>
<feature type="domain" description="Bacterial Ig-like" evidence="9">
    <location>
        <begin position="70"/>
        <end position="162"/>
    </location>
</feature>
<gene>
    <name evidence="10" type="ORF">DHf2319_00060</name>
</gene>
<keyword evidence="5" id="KW-0677">Repeat</keyword>
<evidence type="ECO:0000256" key="5">
    <source>
        <dbReference type="ARBA" id="ARBA00022737"/>
    </source>
</evidence>
<dbReference type="PROSITE" id="PS00330">
    <property type="entry name" value="HEMOLYSIN_CALCIUM"/>
    <property type="match status" value="7"/>
</dbReference>
<feature type="region of interest" description="Disordered" evidence="8">
    <location>
        <begin position="520"/>
        <end position="547"/>
    </location>
</feature>
<dbReference type="RefSeq" id="WP_243478790.1">
    <property type="nucleotide sequence ID" value="NZ_CP063982.1"/>
</dbReference>
<dbReference type="Proteomes" id="UP000831607">
    <property type="component" value="Chromosome"/>
</dbReference>
<dbReference type="InterPro" id="IPR013783">
    <property type="entry name" value="Ig-like_fold"/>
</dbReference>
<evidence type="ECO:0000256" key="1">
    <source>
        <dbReference type="ARBA" id="ARBA00004370"/>
    </source>
</evidence>
<dbReference type="PANTHER" id="PTHR38340:SF1">
    <property type="entry name" value="S-LAYER PROTEIN"/>
    <property type="match status" value="1"/>
</dbReference>
<comment type="subcellular location">
    <subcellularLocation>
        <location evidence="1">Membrane</location>
    </subcellularLocation>
    <subcellularLocation>
        <location evidence="2">Secreted</location>
    </subcellularLocation>
</comment>
<dbReference type="InterPro" id="IPR044016">
    <property type="entry name" value="Big_13"/>
</dbReference>
<protein>
    <recommendedName>
        <fullName evidence="9">Bacterial Ig-like domain-containing protein</fullName>
    </recommendedName>
</protein>
<dbReference type="InterPro" id="IPR001343">
    <property type="entry name" value="Hemolysn_Ca-bd"/>
</dbReference>
<dbReference type="Gene3D" id="2.60.40.10">
    <property type="entry name" value="Immunoglobulins"/>
    <property type="match status" value="1"/>
</dbReference>
<evidence type="ECO:0000256" key="7">
    <source>
        <dbReference type="ARBA" id="ARBA00023136"/>
    </source>
</evidence>
<dbReference type="Pfam" id="PF19077">
    <property type="entry name" value="Big_13"/>
    <property type="match status" value="2"/>
</dbReference>
<keyword evidence="7" id="KW-0472">Membrane</keyword>
<name>A0ABY4AJC3_9BURK</name>
<evidence type="ECO:0000256" key="4">
    <source>
        <dbReference type="ARBA" id="ARBA00022656"/>
    </source>
</evidence>
<feature type="compositionally biased region" description="Polar residues" evidence="8">
    <location>
        <begin position="85"/>
        <end position="98"/>
    </location>
</feature>
<keyword evidence="4" id="KW-0800">Toxin</keyword>
<keyword evidence="3" id="KW-0964">Secreted</keyword>
<feature type="region of interest" description="Disordered" evidence="8">
    <location>
        <begin position="21"/>
        <end position="98"/>
    </location>
</feature>
<dbReference type="EMBL" id="CP063982">
    <property type="protein sequence ID" value="UOD50386.1"/>
    <property type="molecule type" value="Genomic_DNA"/>
</dbReference>
<dbReference type="SUPFAM" id="SSF51120">
    <property type="entry name" value="beta-Roll"/>
    <property type="match status" value="4"/>
</dbReference>
<reference evidence="10 11" key="1">
    <citation type="submission" date="2020-11" db="EMBL/GenBank/DDBJ databases">
        <title>Algicoccus daihaiensis sp.nov., isolated from Daihai Lake in Inner Mongolia.</title>
        <authorList>
            <person name="Kai J."/>
        </authorList>
    </citation>
    <scope>NUCLEOTIDE SEQUENCE [LARGE SCALE GENOMIC DNA]</scope>
    <source>
        <strain evidence="11">f23</strain>
    </source>
</reference>
<dbReference type="PANTHER" id="PTHR38340">
    <property type="entry name" value="S-LAYER PROTEIN"/>
    <property type="match status" value="1"/>
</dbReference>
<evidence type="ECO:0000256" key="6">
    <source>
        <dbReference type="ARBA" id="ARBA00023026"/>
    </source>
</evidence>
<evidence type="ECO:0000313" key="10">
    <source>
        <dbReference type="EMBL" id="UOD50386.1"/>
    </source>
</evidence>
<feature type="compositionally biased region" description="Low complexity" evidence="8">
    <location>
        <begin position="43"/>
        <end position="64"/>
    </location>
</feature>
<sequence>MSDQIETTSLNVIESIYTSPDYVGPDVPGLPRFVDPETEPETPVELPIVVVPQPDSDPVADTTPPAAPSPPDLLASSDTGYLDTDNLTNDSTPTFTGTAESGSTVTLYANGQTVGTGVVNGGNWSITSSTLADGVYTITAQATDVAGNVSSVSSGTDVTINTSAPVAAVINMWLSADTGFSPSDFVTNTASQTINGLLTQALDADETVQVSVDNGATWSTATVSNTNWTVANQTLVGSNTAVARVVDAAGNVSTAYSRNYVLDQTAPTISSFGVAGEEMLSFVSSEDGTAGLLPIPGQDPFYLAIPPITANQLVTMELSWAVNVLPEYLEVRDIAGNYSNSSETIFRGSPSGDVVTGTAGVDFMFGFEGNDSLSGGVGNDVLQGGSGADTLTGGSGADTLTGGADDDVFIYASIAELFSGGALVDSIVGGDGTDTIEINGLLGFTISATDSFSRANSIETITISGQDHEYNMSLTLNADAFAAGVRTISFAADENSMAQNLIDASRANSTQHLELVGSASPDAITAGAGNDTITGGEGNDQINPGSGTNIIYSGDGRDVITVNTLSTNTIHLLKGLDTNLTTVAISGGALDRTTTISAGTATTDMRAVVTGQIGAMMTGAASGPGATVNFTAGDGADSIVGTAGADTLSGGGGDDTIAGSAGGDIYFLGAGADTIVINAVANVSSDSTSTASDEIYDFGDGADLVRVNITNLDAFDGGGGVGSWGHYVVTEPTSMSWSSLKISPTGTLNAGDSSTDIVMRVFSSTTVSANDLFQTLAYDLTGTAGDNLLTGYDNSDTIAGGDGNDTITGGAGADWLSGGEGNDQFQFTQVTQFAVGETIEGGGGVDVLEFSQAGSISFVGRDVTGIEMLSVLAGGLNSVILTQGTGLAEVTGFDREDSQFYLTKHLVPFNAVKVNSTSDVSTPGQWTTAKQGTDFVVTYWDEVLGQAINLVLDGVYNISLFDPSISSQSGDLALQYQYVGA</sequence>